<dbReference type="OrthoDB" id="2349072at2"/>
<reference evidence="1 2" key="1">
    <citation type="journal article" date="2015" name="BMC Genomics">
        <title>Transcriptome analysis of thermophilic methylotrophic Bacillus methanolicus MGA3 using RNA-sequencing provides detailed insights into its previously uncharted transcriptional landscape.</title>
        <authorList>
            <person name="Irla M."/>
            <person name="Neshat A."/>
            <person name="Brautaset T."/>
            <person name="Ruckert C."/>
            <person name="Kalinowski J."/>
            <person name="Wendisch V.F."/>
        </authorList>
    </citation>
    <scope>NUCLEOTIDE SEQUENCE [LARGE SCALE GENOMIC DNA]</scope>
    <source>
        <strain evidence="2">MGA3 / ATCC 53907</strain>
    </source>
</reference>
<dbReference type="RefSeq" id="WP_003347613.1">
    <property type="nucleotide sequence ID" value="NZ_ADWW01000001.1"/>
</dbReference>
<evidence type="ECO:0000313" key="2">
    <source>
        <dbReference type="Proteomes" id="UP000027602"/>
    </source>
</evidence>
<protein>
    <submittedName>
        <fullName evidence="1">Uncharacterized protein</fullName>
    </submittedName>
</protein>
<keyword evidence="2" id="KW-1185">Reference proteome</keyword>
<dbReference type="AlphaFoldDB" id="I3ECU0"/>
<dbReference type="HOGENOM" id="CLU_032041_0_0_9"/>
<organism evidence="1 2">
    <name type="scientific">Bacillus methanolicus (strain MGA3 / ATCC 53907)</name>
    <dbReference type="NCBI Taxonomy" id="796606"/>
    <lineage>
        <taxon>Bacteria</taxon>
        <taxon>Bacillati</taxon>
        <taxon>Bacillota</taxon>
        <taxon>Bacilli</taxon>
        <taxon>Bacillales</taxon>
        <taxon>Bacillaceae</taxon>
        <taxon>Bacillus</taxon>
    </lineage>
</organism>
<dbReference type="EMBL" id="CP007739">
    <property type="protein sequence ID" value="AIE60920.1"/>
    <property type="molecule type" value="Genomic_DNA"/>
</dbReference>
<dbReference type="eggNOG" id="COG4726">
    <property type="taxonomic scope" value="Bacteria"/>
</dbReference>
<dbReference type="Proteomes" id="UP000027602">
    <property type="component" value="Chromosome"/>
</dbReference>
<proteinExistence type="predicted"/>
<name>I3ECU0_BACMM</name>
<dbReference type="KEGG" id="bmet:BMMGA3_12635"/>
<dbReference type="STRING" id="796606.BMMGA3_12635"/>
<accession>I3ECU0</accession>
<evidence type="ECO:0000313" key="1">
    <source>
        <dbReference type="EMBL" id="AIE60920.1"/>
    </source>
</evidence>
<sequence>MLKNERGNSLIIVLLVSLVFMTLGLAIVASSIGGAKRVETRESDIHTTYNAVEIIEKMMTEFAASIGTFELEWEAGGIEKNISDYEYKLEEILTKSIEKYEKNDSIACLTVADISGSSPKYVNPSSKSCFESIGKNSIIDNLDTYNIDTKDDFTRAFEIVLVTKNPIEYEGKITRTIRKRFILSPLPSFLKYAVGSYSEGEDKGLFLNGSANIFGNVYANQMSINENAKYQKKNGDWEEQPTPMSSINGDIFSSTATLLSLMNKENFYKGETPNLKHDSQFINIDFDRTMNDQTNKILKASELSTERYGNGTDFSEQLKDEISGLSVFSASNDENVGVQKGETQQNPLSVTGESNDEQKNSYLIENTEEPIPEYFDGDLVINSKNNPINLEKNLKVNGDLYIVSYHDINFLENVYVSGKLHIINLDGNITFQKNIICADSINIQSYKSGTESKGLKIIGKLVTGGDLYLESYNDIDFLDHVFISGKLHIINFDGKIAFENNIICGDSINMKSYADNKNDRESNGLKINGDIVTGNDLSVKALNTAIEFNKNIIVNDNLKITGDESDDGLEDDEVIFDSVVYVGGKAFLSNVNILGAENNEKQLILMTKGELEITRMNEFNYFQDKDEKGKPYLPSRDDRIKPLKAFFYTEDKAVLYGVGSLFYINGGIFAKEKLEINAVRGEVSNGGDDLTFSIQDDKFSRFIVEYDKDVLLKKIDALPIVNHVQVFSDELIVE</sequence>
<gene>
    <name evidence="1" type="ORF">BMMGA3_12635</name>
</gene>